<dbReference type="EMBL" id="MT418680">
    <property type="protein sequence ID" value="QKF94062.1"/>
    <property type="molecule type" value="Genomic_DNA"/>
</dbReference>
<accession>A0A7D3R0X7</accession>
<feature type="non-terminal residue" evidence="1">
    <location>
        <position position="1"/>
    </location>
</feature>
<gene>
    <name evidence="1" type="ORF">Fadolivirus_1_604</name>
</gene>
<sequence length="282" mass="33970">VIKCWDCLNRTVSKKVEDDIKRYFKVNKLNTTYEGQTEIIKSNKIDDIIKIFDGYVDKRVDEYDQLFTNKELEQKIKLIEKINETIINIKNTDNSNAQITTNDLMKILGIKDEIKENNTNEKSEKENSIIKEFEESIQYCRHCNKNKKVEEFGLNEKTNTYFKQCIQCREKCKVSDLERRTKYKNEHKDAEILHPQKQKQYQENHDEIRQKQKEYYEENKSEIIEQKKKYIQQRINNITDPNKQYCKKCHTIKTLDEFGVNNKTSDYYKQCILCRVKQTKLK</sequence>
<name>A0A7D3R0X7_9VIRU</name>
<proteinExistence type="predicted"/>
<organism evidence="1 2">
    <name type="scientific">Fadolivirus FV1/VV64</name>
    <dbReference type="NCBI Taxonomy" id="3070911"/>
    <lineage>
        <taxon>Viruses</taxon>
        <taxon>Varidnaviria</taxon>
        <taxon>Bamfordvirae</taxon>
        <taxon>Nucleocytoviricota</taxon>
        <taxon>Megaviricetes</taxon>
        <taxon>Imitervirales</taxon>
        <taxon>Mimiviridae</taxon>
        <taxon>Klosneuvirinae</taxon>
        <taxon>Fadolivirus</taxon>
        <taxon>Fadolivirus algeromassiliense</taxon>
    </lineage>
</organism>
<dbReference type="Proteomes" id="UP001162001">
    <property type="component" value="Segment"/>
</dbReference>
<keyword evidence="2" id="KW-1185">Reference proteome</keyword>
<reference evidence="1 2" key="1">
    <citation type="submission" date="2020-04" db="EMBL/GenBank/DDBJ databases">
        <title>Advantages and limits of metagenomic assembly and binning of a giant virus.</title>
        <authorList>
            <person name="Schulz F."/>
            <person name="Andreani J."/>
            <person name="Francis R."/>
            <person name="Boudjemaa H."/>
            <person name="Bou Khalil J.Y."/>
            <person name="Lee J."/>
            <person name="La Scola B."/>
            <person name="Woyke T."/>
        </authorList>
    </citation>
    <scope>NUCLEOTIDE SEQUENCE [LARGE SCALE GENOMIC DNA]</scope>
    <source>
        <strain evidence="1 2">FV1/VV64</strain>
    </source>
</reference>
<evidence type="ECO:0000313" key="1">
    <source>
        <dbReference type="EMBL" id="QKF94062.1"/>
    </source>
</evidence>
<protein>
    <submittedName>
        <fullName evidence="1">Uncharacterized protein</fullName>
    </submittedName>
</protein>
<evidence type="ECO:0000313" key="2">
    <source>
        <dbReference type="Proteomes" id="UP001162001"/>
    </source>
</evidence>